<evidence type="ECO:0000256" key="1">
    <source>
        <dbReference type="ARBA" id="ARBA00004370"/>
    </source>
</evidence>
<comment type="catalytic activity">
    <reaction evidence="12">
        <text>ATP + H2O + xenobioticSide 1 = ADP + phosphate + xenobioticSide 2.</text>
        <dbReference type="EC" id="7.6.2.2"/>
    </reaction>
</comment>
<dbReference type="PROSITE" id="PS50893">
    <property type="entry name" value="ABC_TRANSPORTER_2"/>
    <property type="match status" value="2"/>
</dbReference>
<feature type="transmembrane region" description="Helical" evidence="14">
    <location>
        <begin position="1015"/>
        <end position="1036"/>
    </location>
</feature>
<evidence type="ECO:0000313" key="17">
    <source>
        <dbReference type="EMBL" id="CCD15838.1"/>
    </source>
</evidence>
<dbReference type="GO" id="GO:0016020">
    <property type="term" value="C:membrane"/>
    <property type="evidence" value="ECO:0007669"/>
    <property type="project" value="UniProtKB-SubCell"/>
</dbReference>
<dbReference type="Gene3D" id="1.20.1560.10">
    <property type="entry name" value="ABC transporter type 1, transmembrane domain"/>
    <property type="match status" value="2"/>
</dbReference>
<feature type="region of interest" description="Disordered" evidence="13">
    <location>
        <begin position="1"/>
        <end position="20"/>
    </location>
</feature>
<dbReference type="InterPro" id="IPR050173">
    <property type="entry name" value="ABC_transporter_C-like"/>
</dbReference>
<evidence type="ECO:0000256" key="10">
    <source>
        <dbReference type="ARBA" id="ARBA00022989"/>
    </source>
</evidence>
<protein>
    <recommendedName>
        <fullName evidence="3">ABC-type xenobiotic transporter</fullName>
        <ecNumber evidence="3">7.6.2.2</ecNumber>
    </recommendedName>
</protein>
<dbReference type="PROSITE" id="PS50929">
    <property type="entry name" value="ABC_TM1F"/>
    <property type="match status" value="2"/>
</dbReference>
<evidence type="ECO:0000256" key="12">
    <source>
        <dbReference type="ARBA" id="ARBA00034018"/>
    </source>
</evidence>
<reference evidence="17 18" key="2">
    <citation type="journal article" date="2012" name="Proc. Natl. Acad. Sci. U.S.A.">
        <title>Antigenic diversity is generated by distinct evolutionary mechanisms in African trypanosome species.</title>
        <authorList>
            <person name="Jackson A.P."/>
            <person name="Berry A."/>
            <person name="Aslett M."/>
            <person name="Allison H.C."/>
            <person name="Burton P."/>
            <person name="Vavrova-Anderson J."/>
            <person name="Brown R."/>
            <person name="Browne H."/>
            <person name="Corton N."/>
            <person name="Hauser H."/>
            <person name="Gamble J."/>
            <person name="Gilderthorp R."/>
            <person name="Marcello L."/>
            <person name="McQuillan J."/>
            <person name="Otto T.D."/>
            <person name="Quail M.A."/>
            <person name="Sanders M.J."/>
            <person name="van Tonder A."/>
            <person name="Ginger M.L."/>
            <person name="Field M.C."/>
            <person name="Barry J.D."/>
            <person name="Hertz-Fowler C."/>
            <person name="Berriman M."/>
        </authorList>
    </citation>
    <scope>NUCLEOTIDE SEQUENCE [LARGE SCALE GENOMIC DNA]</scope>
    <source>
        <strain evidence="17 18">IL3000</strain>
    </source>
</reference>
<dbReference type="GO" id="GO:0008559">
    <property type="term" value="F:ABC-type xenobiotic transporter activity"/>
    <property type="evidence" value="ECO:0007669"/>
    <property type="project" value="UniProtKB-EC"/>
</dbReference>
<feature type="transmembrane region" description="Helical" evidence="14">
    <location>
        <begin position="1169"/>
        <end position="1187"/>
    </location>
</feature>
<dbReference type="InterPro" id="IPR017871">
    <property type="entry name" value="ABC_transporter-like_CS"/>
</dbReference>
<evidence type="ECO:0000256" key="11">
    <source>
        <dbReference type="ARBA" id="ARBA00023136"/>
    </source>
</evidence>
<dbReference type="PROSITE" id="PS00211">
    <property type="entry name" value="ABC_TRANSPORTER_1"/>
    <property type="match status" value="1"/>
</dbReference>
<dbReference type="EMBL" id="CAEQ01002072">
    <property type="protein sequence ID" value="CCD15838.1"/>
    <property type="molecule type" value="Genomic_DNA"/>
</dbReference>
<comment type="similarity">
    <text evidence="2">Belongs to the ABC transporter superfamily. ABCC family. Conjugate transporter (TC 3.A.1.208) subfamily.</text>
</comment>
<dbReference type="PANTHER" id="PTHR24223:SF330">
    <property type="entry name" value="ATP-BINDING CASSETTE SUB-FAMILY C MEMBER 10"/>
    <property type="match status" value="1"/>
</dbReference>
<dbReference type="Gene3D" id="3.40.50.300">
    <property type="entry name" value="P-loop containing nucleotide triphosphate hydrolases"/>
    <property type="match status" value="2"/>
</dbReference>
<dbReference type="PANTHER" id="PTHR24223">
    <property type="entry name" value="ATP-BINDING CASSETTE SUB-FAMILY C"/>
    <property type="match status" value="1"/>
</dbReference>
<dbReference type="GO" id="GO:0005524">
    <property type="term" value="F:ATP binding"/>
    <property type="evidence" value="ECO:0007669"/>
    <property type="project" value="UniProtKB-KW"/>
</dbReference>
<name>F9WEX2_TRYCI</name>
<keyword evidence="8" id="KW-0067">ATP-binding</keyword>
<comment type="subcellular location">
    <subcellularLocation>
        <location evidence="1">Membrane</location>
    </subcellularLocation>
</comment>
<evidence type="ECO:0000259" key="16">
    <source>
        <dbReference type="PROSITE" id="PS50929"/>
    </source>
</evidence>
<evidence type="ECO:0000256" key="4">
    <source>
        <dbReference type="ARBA" id="ARBA00022448"/>
    </source>
</evidence>
<dbReference type="InterPro" id="IPR036640">
    <property type="entry name" value="ABC1_TM_sf"/>
</dbReference>
<evidence type="ECO:0000256" key="5">
    <source>
        <dbReference type="ARBA" id="ARBA00022692"/>
    </source>
</evidence>
<feature type="transmembrane region" description="Helical" evidence="14">
    <location>
        <begin position="389"/>
        <end position="413"/>
    </location>
</feature>
<keyword evidence="7" id="KW-0547">Nucleotide-binding</keyword>
<feature type="domain" description="ABC transporter" evidence="15">
    <location>
        <begin position="1261"/>
        <end position="1489"/>
    </location>
</feature>
<evidence type="ECO:0000256" key="7">
    <source>
        <dbReference type="ARBA" id="ARBA00022741"/>
    </source>
</evidence>
<dbReference type="SUPFAM" id="SSF52540">
    <property type="entry name" value="P-loop containing nucleoside triphosphate hydrolases"/>
    <property type="match status" value="2"/>
</dbReference>
<gene>
    <name evidence="17" type="ORF">TCIL3000_0_08390</name>
</gene>
<evidence type="ECO:0000256" key="2">
    <source>
        <dbReference type="ARBA" id="ARBA00009726"/>
    </source>
</evidence>
<keyword evidence="10 14" id="KW-1133">Transmembrane helix</keyword>
<dbReference type="InterPro" id="IPR027417">
    <property type="entry name" value="P-loop_NTPase"/>
</dbReference>
<feature type="domain" description="ABC transporter" evidence="15">
    <location>
        <begin position="641"/>
        <end position="878"/>
    </location>
</feature>
<dbReference type="Pfam" id="PF00005">
    <property type="entry name" value="ABC_tran"/>
    <property type="match status" value="2"/>
</dbReference>
<comment type="caution">
    <text evidence="17">The sequence shown here is derived from an EMBL/GenBank/DDBJ whole genome shotgun (WGS) entry which is preliminary data.</text>
</comment>
<feature type="transmembrane region" description="Helical" evidence="14">
    <location>
        <begin position="975"/>
        <end position="995"/>
    </location>
</feature>
<keyword evidence="4" id="KW-0813">Transport</keyword>
<dbReference type="EC" id="7.6.2.2" evidence="3"/>
<dbReference type="InterPro" id="IPR011527">
    <property type="entry name" value="ABC1_TM_dom"/>
</dbReference>
<sequence length="1493" mass="163684">MDFNTDSQVPEEGQYIRTDEGDRGVHSGAYFATCRCCAALVGRCCSVVADSGVSSTTVPAREPLCQALCALRLLFSLGFSVTLRSNTMPHRRLTTARLMERLGLMLWLLLMFLRSFRQTYPGEVAIKLLLPALVLCEWSVVVAQLLLPLFNESVVMVDLFLAALQAVVLAMYVGLDWLMINSIYSVFPAVCALNSVNDYEDGNTGYQAGGASNFGPDDLLELSDKLSINAAVRDMQKCGCRRSIFRVVTHKWGCTFVMLALVRLLYEVGALLPAHLLRVLVESLSSHHDGHRKNELQLAVVMVVFIVLCNCVCTFLRTHYRVKLQEVALYNRGLLTAELFRCTLCRRKHFFNGKTQGDIINHLSLDVVRVAEVLNSFNDLWALPLQLALALYLIYIQVSFAFVAGVVVSLLLIPINMWLSKWIQHATTNLMRENDHRVLRITEIVNNIVYVKMCGWTHLVQRWVNESRDRYLGHLKWLKYLDAFCVFFWATTPTLVSLMTFMTFVWMGGDLTPGKAVSALALFNSLTMPLNAYPFVINGMIESYVSWCRLNSFLVLESNLYPVDLYDIEWNESSSCTGISLRSREEVCDFPDTMGLTCTSTVNEFQPLLQVHDGAAMTGGQRLTGSVGFPHPVRRTHGLLINLRDIVVHTGGKDGAGRSYSKFKLHVSAFKGASGQLIAIVGTSGTGKSTFLDGLAGECFVSSMHTSSCCAISRSSMAYVEQQPFLMSGTLRENILTGLPYDSVRYEEVISATALADDIRTHFAAESDSVLVGDRGIRLSGGQKARVALARALYAGKELYLVDDVLGCLDATVSHHIATHALLGAARSGSCVIVATHNAEVMQYADAVYKCEGGKLFLVKESKKTGSSLFVGQKVSQRTDRSVGKGDEEKPTVGVDSSAAPVPMATPRGGTDEPPEALEAAKHGALALGTLTCYLSRVGWSLVVLIIASAATMQLSRNAGDQYLVVWTKRGNGDVYQFIRTLAMLAGVNSILALVRGFSFAFGGLRAATRLHNELLGQVVAATFTFFSSTPPGRIINRLCSDMYTIDDSLPFIANILLAQSFLLCGSVLVITVNSSLLLIMILIPLGMLYNRIQNPYRSLSRELRRLEEAANAPLLDTMRSAVEGGVMIRSLGGRAIALQLRRAYRNADLLLRAKYNTILIGAWFNVRLELIGLIPLVFVGATAIYYRGGAHVASIGLALAYVQPLTSYVGGVLGAFASTETELICVERVRQYLALASEGADMCGLPASPSSLHWPTQGEVDFANVSMRYDPGSPIVLRSLSFHIGAGEKVAIVGRTGAGKSSIFAALLRLAEIEHGSIKIDGCDIRHFSLEVLRTRLSVLPQQPFIFSGSLRKNIDPFEIHTDDDIRAAAACVKLDNIDLEYVVGDGSFVSAGQRHQIGLARVILQRSPLLLLDEPTSQISAEAESVLWNSLDVYLKDRTILCITHKYPTLISLSDCRCGQWVCCKERHGGRVTCSACLAVLCKQQRQCPSS</sequence>
<feature type="compositionally biased region" description="Basic and acidic residues" evidence="13">
    <location>
        <begin position="878"/>
        <end position="891"/>
    </location>
</feature>
<evidence type="ECO:0000256" key="6">
    <source>
        <dbReference type="ARBA" id="ARBA00022737"/>
    </source>
</evidence>
<dbReference type="OMA" id="WHVWKAY"/>
<feature type="transmembrane region" description="Helical" evidence="14">
    <location>
        <begin position="519"/>
        <end position="541"/>
    </location>
</feature>
<dbReference type="InterPro" id="IPR003593">
    <property type="entry name" value="AAA+_ATPase"/>
</dbReference>
<evidence type="ECO:0000256" key="8">
    <source>
        <dbReference type="ARBA" id="ARBA00022840"/>
    </source>
</evidence>
<organism evidence="17 18">
    <name type="scientific">Trypanosoma congolense (strain IL3000)</name>
    <dbReference type="NCBI Taxonomy" id="1068625"/>
    <lineage>
        <taxon>Eukaryota</taxon>
        <taxon>Discoba</taxon>
        <taxon>Euglenozoa</taxon>
        <taxon>Kinetoplastea</taxon>
        <taxon>Metakinetoplastina</taxon>
        <taxon>Trypanosomatida</taxon>
        <taxon>Trypanosomatidae</taxon>
        <taxon>Trypanosoma</taxon>
        <taxon>Nannomonas</taxon>
    </lineage>
</organism>
<keyword evidence="6" id="KW-0677">Repeat</keyword>
<evidence type="ECO:0000313" key="18">
    <source>
        <dbReference type="Proteomes" id="UP000000702"/>
    </source>
</evidence>
<keyword evidence="11 14" id="KW-0472">Membrane</keyword>
<dbReference type="Pfam" id="PF00664">
    <property type="entry name" value="ABC_membrane"/>
    <property type="match status" value="2"/>
</dbReference>
<dbReference type="CDD" id="cd18605">
    <property type="entry name" value="ABC_6TM_MRP7_D2_like"/>
    <property type="match status" value="1"/>
</dbReference>
<evidence type="ECO:0000256" key="14">
    <source>
        <dbReference type="SAM" id="Phobius"/>
    </source>
</evidence>
<feature type="transmembrane region" description="Helical" evidence="14">
    <location>
        <begin position="159"/>
        <end position="180"/>
    </location>
</feature>
<feature type="domain" description="ABC transmembrane type-1" evidence="16">
    <location>
        <begin position="257"/>
        <end position="542"/>
    </location>
</feature>
<feature type="transmembrane region" description="Helical" evidence="14">
    <location>
        <begin position="298"/>
        <end position="320"/>
    </location>
</feature>
<proteinExistence type="inferred from homology"/>
<reference evidence="18" key="1">
    <citation type="submission" date="2011-07" db="EMBL/GenBank/DDBJ databases">
        <title>Divergent evolution of antigenic variation in African trypanosomes.</title>
        <authorList>
            <person name="Jackson A.P."/>
            <person name="Berry A."/>
            <person name="Allison H.C."/>
            <person name="Burton P."/>
            <person name="Anderson J."/>
            <person name="Aslett M."/>
            <person name="Brown R."/>
            <person name="Corton N."/>
            <person name="Harris D."/>
            <person name="Hauser H."/>
            <person name="Gamble J."/>
            <person name="Gilderthorp R."/>
            <person name="McQuillan J."/>
            <person name="Quail M.A."/>
            <person name="Sanders M."/>
            <person name="Van Tonder A."/>
            <person name="Ginger M.L."/>
            <person name="Donelson J.E."/>
            <person name="Field M.C."/>
            <person name="Barry J.D."/>
            <person name="Berriman M."/>
            <person name="Hertz-Fowler C."/>
        </authorList>
    </citation>
    <scope>NUCLEOTIDE SEQUENCE [LARGE SCALE GENOMIC DNA]</scope>
    <source>
        <strain evidence="18">IL3000</strain>
    </source>
</reference>
<evidence type="ECO:0000256" key="9">
    <source>
        <dbReference type="ARBA" id="ARBA00022967"/>
    </source>
</evidence>
<evidence type="ECO:0000256" key="13">
    <source>
        <dbReference type="SAM" id="MobiDB-lite"/>
    </source>
</evidence>
<dbReference type="CDD" id="cd18598">
    <property type="entry name" value="ABC_6TM_MRP7_D1_like"/>
    <property type="match status" value="1"/>
</dbReference>
<dbReference type="VEuPathDB" id="TriTrypDB:TcIL3000_0_08390"/>
<feature type="domain" description="ABC transmembrane type-1" evidence="16">
    <location>
        <begin position="940"/>
        <end position="1222"/>
    </location>
</feature>
<accession>F9WEX2</accession>
<evidence type="ECO:0000259" key="15">
    <source>
        <dbReference type="PROSITE" id="PS50893"/>
    </source>
</evidence>
<keyword evidence="9" id="KW-1278">Translocase</keyword>
<dbReference type="SMART" id="SM00382">
    <property type="entry name" value="AAA"/>
    <property type="match status" value="2"/>
</dbReference>
<dbReference type="GO" id="GO:0016887">
    <property type="term" value="F:ATP hydrolysis activity"/>
    <property type="evidence" value="ECO:0007669"/>
    <property type="project" value="InterPro"/>
</dbReference>
<keyword evidence="5 14" id="KW-0812">Transmembrane</keyword>
<dbReference type="FunFam" id="1.20.1560.10:FF:000037">
    <property type="entry name" value="ATP-binding cassette subfamily C member 10"/>
    <property type="match status" value="1"/>
</dbReference>
<dbReference type="Proteomes" id="UP000000702">
    <property type="component" value="Unassembled WGS sequence"/>
</dbReference>
<feature type="region of interest" description="Disordered" evidence="13">
    <location>
        <begin position="878"/>
        <end position="913"/>
    </location>
</feature>
<feature type="transmembrane region" description="Helical" evidence="14">
    <location>
        <begin position="128"/>
        <end position="147"/>
    </location>
</feature>
<keyword evidence="18" id="KW-1185">Reference proteome</keyword>
<dbReference type="SUPFAM" id="SSF90123">
    <property type="entry name" value="ABC transporter transmembrane region"/>
    <property type="match status" value="2"/>
</dbReference>
<feature type="transmembrane region" description="Helical" evidence="14">
    <location>
        <begin position="480"/>
        <end position="507"/>
    </location>
</feature>
<evidence type="ECO:0000256" key="3">
    <source>
        <dbReference type="ARBA" id="ARBA00012191"/>
    </source>
</evidence>
<feature type="transmembrane region" description="Helical" evidence="14">
    <location>
        <begin position="1056"/>
        <end position="1089"/>
    </location>
</feature>
<dbReference type="InterPro" id="IPR003439">
    <property type="entry name" value="ABC_transporter-like_ATP-bd"/>
</dbReference>